<organism evidence="1">
    <name type="scientific">Methylobacterium bullatum</name>
    <dbReference type="NCBI Taxonomy" id="570505"/>
    <lineage>
        <taxon>Bacteria</taxon>
        <taxon>Pseudomonadati</taxon>
        <taxon>Pseudomonadota</taxon>
        <taxon>Alphaproteobacteria</taxon>
        <taxon>Hyphomicrobiales</taxon>
        <taxon>Methylobacteriaceae</taxon>
        <taxon>Methylobacterium</taxon>
    </lineage>
</organism>
<gene>
    <name evidence="1" type="ORF">MBLL_00843</name>
    <name evidence="2" type="ORF">OICFNHDK_4079</name>
</gene>
<reference evidence="2" key="3">
    <citation type="submission" date="2021-08" db="EMBL/GenBank/DDBJ databases">
        <authorList>
            <person name="Tani A."/>
            <person name="Ola A."/>
            <person name="Ogura Y."/>
            <person name="Katsura K."/>
            <person name="Hayashi T."/>
        </authorList>
    </citation>
    <scope>NUCLEOTIDE SEQUENCE</scope>
    <source>
        <strain evidence="2">DSM 21893</strain>
    </source>
</reference>
<evidence type="ECO:0000313" key="2">
    <source>
        <dbReference type="EMBL" id="GJD41596.1"/>
    </source>
</evidence>
<proteinExistence type="predicted"/>
<keyword evidence="1" id="KW-0614">Plasmid</keyword>
<accession>A0A679JMN5</accession>
<sequence length="79" mass="9058">MALHIRDKEADRLVRALAERKHISLTDAIKLGVGNELKREEEKVSVWERIRPIRERVASRPDTGLKADKAFYDEMSGDA</sequence>
<dbReference type="InterPro" id="IPR011660">
    <property type="entry name" value="VapB-like"/>
</dbReference>
<dbReference type="AlphaFoldDB" id="A0A679JMN5"/>
<keyword evidence="3" id="KW-1185">Reference proteome</keyword>
<dbReference type="EMBL" id="BPQF01000026">
    <property type="protein sequence ID" value="GJD41596.1"/>
    <property type="molecule type" value="Genomic_DNA"/>
</dbReference>
<geneLocation type="plasmid" evidence="1">
    <name>1</name>
</geneLocation>
<reference evidence="1" key="2">
    <citation type="submission" date="2019-12" db="EMBL/GenBank/DDBJ databases">
        <authorList>
            <person name="Cremers G."/>
        </authorList>
    </citation>
    <scope>NUCLEOTIDE SEQUENCE</scope>
    <source>
        <strain evidence="1">Mbul2</strain>
        <plasmid evidence="1">1</plasmid>
    </source>
</reference>
<dbReference type="Pfam" id="PF07704">
    <property type="entry name" value="PSK_trans_fac"/>
    <property type="match status" value="1"/>
</dbReference>
<evidence type="ECO:0000313" key="3">
    <source>
        <dbReference type="Proteomes" id="UP001055307"/>
    </source>
</evidence>
<evidence type="ECO:0008006" key="4">
    <source>
        <dbReference type="Google" id="ProtNLM"/>
    </source>
</evidence>
<name>A0A679JMN5_9HYPH</name>
<protein>
    <recommendedName>
        <fullName evidence="4">Antitoxin VapB</fullName>
    </recommendedName>
</protein>
<dbReference type="RefSeq" id="WP_147832584.1">
    <property type="nucleotide sequence ID" value="NZ_BPQF01000026.1"/>
</dbReference>
<dbReference type="EMBL" id="LR743510">
    <property type="protein sequence ID" value="CAA2137823.1"/>
    <property type="molecule type" value="Genomic_DNA"/>
</dbReference>
<reference evidence="2" key="1">
    <citation type="journal article" date="2016" name="Front. Microbiol.">
        <title>Genome Sequence of the Piezophilic, Mesophilic Sulfate-Reducing Bacterium Desulfovibrio indicus J2T.</title>
        <authorList>
            <person name="Cao J."/>
            <person name="Maignien L."/>
            <person name="Shao Z."/>
            <person name="Alain K."/>
            <person name="Jebbar M."/>
        </authorList>
    </citation>
    <scope>NUCLEOTIDE SEQUENCE</scope>
    <source>
        <strain evidence="2">DSM 21893</strain>
    </source>
</reference>
<dbReference type="Proteomes" id="UP001055307">
    <property type="component" value="Unassembled WGS sequence"/>
</dbReference>
<evidence type="ECO:0000313" key="1">
    <source>
        <dbReference type="EMBL" id="CAA2137823.1"/>
    </source>
</evidence>